<dbReference type="OrthoDB" id="1247158at2"/>
<reference evidence="2 3" key="1">
    <citation type="submission" date="2018-04" db="EMBL/GenBank/DDBJ databases">
        <title>Draft Genome Sequence of Phosphate-Solubilizing Chryseobacterium sp. ISE14 that is a Biocontrol and Plant Growth-Promoting Rhizobacterium Isolated from Cucumber.</title>
        <authorList>
            <person name="Jeong J.-J."/>
            <person name="Sang M.K."/>
            <person name="Choi I.-G."/>
            <person name="Kim K.D."/>
        </authorList>
    </citation>
    <scope>NUCLEOTIDE SEQUENCE [LARGE SCALE GENOMIC DNA]</scope>
    <source>
        <strain evidence="2 3">ISE14</strain>
    </source>
</reference>
<evidence type="ECO:0000313" key="3">
    <source>
        <dbReference type="Proteomes" id="UP000236594"/>
    </source>
</evidence>
<protein>
    <recommendedName>
        <fullName evidence="4">DUF3592 domain-containing protein</fullName>
    </recommendedName>
</protein>
<keyword evidence="1" id="KW-1133">Transmembrane helix</keyword>
<feature type="transmembrane region" description="Helical" evidence="1">
    <location>
        <begin position="12"/>
        <end position="30"/>
    </location>
</feature>
<sequence>MFGNHIKEYQSIYISIITMLIILFLSYRWWIKEKKLKSLFKLIIIAVIGFIFYKVVILVVSVSVYLANTAKDHLFPETKNAIVIDYKKEQNRRKKGALFYPVVTYVNEAGHTTTATVDTGFAYSMAPKLQETVKIVTNDSNDEVRLITDVKTMLMVGEGLFVFLAILILVGITEYALALRTDYLQAFGLVSVFYIVIPLMIIGAGYFFGSSAYNYYLKNNVSSRFWIHISIAAGCILFMIGYANMLKEQFRKRTGKKKNSKK</sequence>
<evidence type="ECO:0008006" key="4">
    <source>
        <dbReference type="Google" id="ProtNLM"/>
    </source>
</evidence>
<keyword evidence="1" id="KW-0472">Membrane</keyword>
<accession>A0A316XEY4</accession>
<name>A0A316XEY4_9FLAO</name>
<comment type="caution">
    <text evidence="2">The sequence shown here is derived from an EMBL/GenBank/DDBJ whole genome shotgun (WGS) entry which is preliminary data.</text>
</comment>
<gene>
    <name evidence="2" type="ORF">C1631_001290</name>
</gene>
<feature type="transmembrane region" description="Helical" evidence="1">
    <location>
        <begin position="42"/>
        <end position="67"/>
    </location>
</feature>
<proteinExistence type="predicted"/>
<keyword evidence="1" id="KW-0812">Transmembrane</keyword>
<keyword evidence="3" id="KW-1185">Reference proteome</keyword>
<feature type="transmembrane region" description="Helical" evidence="1">
    <location>
        <begin position="225"/>
        <end position="246"/>
    </location>
</feature>
<evidence type="ECO:0000256" key="1">
    <source>
        <dbReference type="SAM" id="Phobius"/>
    </source>
</evidence>
<dbReference type="RefSeq" id="WP_109709903.1">
    <property type="nucleotide sequence ID" value="NZ_PPED02000001.1"/>
</dbReference>
<feature type="transmembrane region" description="Helical" evidence="1">
    <location>
        <begin position="160"/>
        <end position="179"/>
    </location>
</feature>
<dbReference type="AlphaFoldDB" id="A0A316XEY4"/>
<dbReference type="Proteomes" id="UP000236594">
    <property type="component" value="Unassembled WGS sequence"/>
</dbReference>
<dbReference type="EMBL" id="PPED02000001">
    <property type="protein sequence ID" value="PWN71286.1"/>
    <property type="molecule type" value="Genomic_DNA"/>
</dbReference>
<organism evidence="2 3">
    <name type="scientific">Chryseobacterium phosphatilyticum</name>
    <dbReference type="NCBI Taxonomy" id="475075"/>
    <lineage>
        <taxon>Bacteria</taxon>
        <taxon>Pseudomonadati</taxon>
        <taxon>Bacteroidota</taxon>
        <taxon>Flavobacteriia</taxon>
        <taxon>Flavobacteriales</taxon>
        <taxon>Weeksellaceae</taxon>
        <taxon>Chryseobacterium group</taxon>
        <taxon>Chryseobacterium</taxon>
    </lineage>
</organism>
<feature type="transmembrane region" description="Helical" evidence="1">
    <location>
        <begin position="186"/>
        <end position="209"/>
    </location>
</feature>
<evidence type="ECO:0000313" key="2">
    <source>
        <dbReference type="EMBL" id="PWN71286.1"/>
    </source>
</evidence>